<accession>A0ABW1GHC9</accession>
<organism evidence="1 2">
    <name type="scientific">Streptomyces pulveraceus</name>
    <dbReference type="NCBI Taxonomy" id="68258"/>
    <lineage>
        <taxon>Bacteria</taxon>
        <taxon>Bacillati</taxon>
        <taxon>Actinomycetota</taxon>
        <taxon>Actinomycetes</taxon>
        <taxon>Kitasatosporales</taxon>
        <taxon>Streptomycetaceae</taxon>
        <taxon>Streptomyces</taxon>
    </lineage>
</organism>
<name>A0ABW1GHC9_9ACTN</name>
<evidence type="ECO:0000313" key="1">
    <source>
        <dbReference type="EMBL" id="MFC5914219.1"/>
    </source>
</evidence>
<keyword evidence="2" id="KW-1185">Reference proteome</keyword>
<dbReference type="RefSeq" id="WP_344510421.1">
    <property type="nucleotide sequence ID" value="NZ_BAAATU010000015.1"/>
</dbReference>
<dbReference type="EMBL" id="JBHSPU010000013">
    <property type="protein sequence ID" value="MFC5914219.1"/>
    <property type="molecule type" value="Genomic_DNA"/>
</dbReference>
<reference evidence="2" key="1">
    <citation type="journal article" date="2019" name="Int. J. Syst. Evol. Microbiol.">
        <title>The Global Catalogue of Microorganisms (GCM) 10K type strain sequencing project: providing services to taxonomists for standard genome sequencing and annotation.</title>
        <authorList>
            <consortium name="The Broad Institute Genomics Platform"/>
            <consortium name="The Broad Institute Genome Sequencing Center for Infectious Disease"/>
            <person name="Wu L."/>
            <person name="Ma J."/>
        </authorList>
    </citation>
    <scope>NUCLEOTIDE SEQUENCE [LARGE SCALE GENOMIC DNA]</scope>
    <source>
        <strain evidence="2">JCM 4147</strain>
    </source>
</reference>
<proteinExistence type="predicted"/>
<protein>
    <recommendedName>
        <fullName evidence="3">Lipoprotein</fullName>
    </recommendedName>
</protein>
<gene>
    <name evidence="1" type="ORF">ACFP1B_12375</name>
</gene>
<sequence>MDGLSGLMRRCTRGTRASAVLGWLLVLLAMTSCCSLTAPASHASGAHPATVVRTITPTHEALARIVVADAPEDRGLGSSCHGTSEHATPVVLPGQSAPAALPGMTATAPVAPLTGAAAIRGPSNDAVREVDHLRLQVQRI</sequence>
<evidence type="ECO:0008006" key="3">
    <source>
        <dbReference type="Google" id="ProtNLM"/>
    </source>
</evidence>
<comment type="caution">
    <text evidence="1">The sequence shown here is derived from an EMBL/GenBank/DDBJ whole genome shotgun (WGS) entry which is preliminary data.</text>
</comment>
<evidence type="ECO:0000313" key="2">
    <source>
        <dbReference type="Proteomes" id="UP001596200"/>
    </source>
</evidence>
<dbReference type="Proteomes" id="UP001596200">
    <property type="component" value="Unassembled WGS sequence"/>
</dbReference>